<dbReference type="Pfam" id="PF25989">
    <property type="entry name" value="YknX_C"/>
    <property type="match status" value="1"/>
</dbReference>
<feature type="transmembrane region" description="Helical" evidence="4">
    <location>
        <begin position="74"/>
        <end position="94"/>
    </location>
</feature>
<evidence type="ECO:0000313" key="10">
    <source>
        <dbReference type="Proteomes" id="UP000006056"/>
    </source>
</evidence>
<dbReference type="PANTHER" id="PTHR30469">
    <property type="entry name" value="MULTIDRUG RESISTANCE PROTEIN MDTA"/>
    <property type="match status" value="1"/>
</dbReference>
<dbReference type="PATRIC" id="fig|926566.3.peg.1666"/>
<dbReference type="SUPFAM" id="SSF111369">
    <property type="entry name" value="HlyD-like secretion proteins"/>
    <property type="match status" value="2"/>
</dbReference>
<feature type="region of interest" description="Disordered" evidence="3">
    <location>
        <begin position="285"/>
        <end position="334"/>
    </location>
</feature>
<feature type="compositionally biased region" description="Polar residues" evidence="3">
    <location>
        <begin position="530"/>
        <end position="541"/>
    </location>
</feature>
<dbReference type="HOGENOM" id="CLU_018816_1_4_0"/>
<evidence type="ECO:0000259" key="6">
    <source>
        <dbReference type="Pfam" id="PF25917"/>
    </source>
</evidence>
<dbReference type="GO" id="GO:0015562">
    <property type="term" value="F:efflux transmembrane transporter activity"/>
    <property type="evidence" value="ECO:0007669"/>
    <property type="project" value="TreeGrafter"/>
</dbReference>
<feature type="coiled-coil region" evidence="2">
    <location>
        <begin position="175"/>
        <end position="202"/>
    </location>
</feature>
<dbReference type="PANTHER" id="PTHR30469:SF37">
    <property type="entry name" value="RAGD PROTEIN"/>
    <property type="match status" value="1"/>
</dbReference>
<dbReference type="InterPro" id="IPR058637">
    <property type="entry name" value="YknX-like_C"/>
</dbReference>
<keyword evidence="4" id="KW-0812">Transmembrane</keyword>
<evidence type="ECO:0000256" key="4">
    <source>
        <dbReference type="SAM" id="Phobius"/>
    </source>
</evidence>
<feature type="region of interest" description="Disordered" evidence="3">
    <location>
        <begin position="1"/>
        <end position="64"/>
    </location>
</feature>
<dbReference type="RefSeq" id="WP_014785558.1">
    <property type="nucleotide sequence ID" value="NC_018014.1"/>
</dbReference>
<protein>
    <submittedName>
        <fullName evidence="9">RND family efflux transporter, MFP subunit</fullName>
    </submittedName>
</protein>
<feature type="compositionally biased region" description="Low complexity" evidence="3">
    <location>
        <begin position="309"/>
        <end position="331"/>
    </location>
</feature>
<dbReference type="Proteomes" id="UP000006056">
    <property type="component" value="Chromosome"/>
</dbReference>
<dbReference type="KEGG" id="trs:Terro_1687"/>
<keyword evidence="2" id="KW-0175">Coiled coil</keyword>
<sequence length="567" mass="61502">MSDDLQQRVYPEDERLRAVQEDPDRRMTRDEWEREESLARQAAHKRHVSVQHDREVQQEHDRKHRAQHRSWGKILLWIGIGIVVMLLIFLIGYLPHRAEAKKAAAAAREREQDEPQVPVLEVKRSSKPGQLTVPGTTAPMTEAYIYARANGYLKKRFVDIGDHVKKGQLLGVIDAPDLDQNVEMARQQLHQAEADEAQQQAQLDLKRVTWERWRTLVAKGVFSRQDGDQRETDYRAQLALVASAQRNVESFRANLNRAIALQSYERVTAPFDGVVTQRNTDIGALVGAGGSSTPPPMNSSNSGNGGSAGASSSNTSGASGNGSSTATPSTGQSSGGALFAVAQVDKLRILVAVPEGYATSIVAGMQAQVFLQERTGKPIYGTVTRSTHSIDANTRTMLAEVDLDNHDGRLNPGMYTVVTFVQVRGTPPLTVPGDAIVVRQDRTMVAIVRDMKVQMVPVEIGRDYGPSVEILTGLHEGDHVITTVTDGVRQGAKVRPLQQSGENGEDASGKGGQQTNQVPNAGPNEYGDQSIVNQKSESTNDQGKKGGGTGGGQQGSGGKQSQDKSSK</sequence>
<dbReference type="EMBL" id="CP003379">
    <property type="protein sequence ID" value="AFL87989.1"/>
    <property type="molecule type" value="Genomic_DNA"/>
</dbReference>
<evidence type="ECO:0000256" key="2">
    <source>
        <dbReference type="SAM" id="Coils"/>
    </source>
</evidence>
<dbReference type="GO" id="GO:1990281">
    <property type="term" value="C:efflux pump complex"/>
    <property type="evidence" value="ECO:0007669"/>
    <property type="project" value="TreeGrafter"/>
</dbReference>
<evidence type="ECO:0000256" key="3">
    <source>
        <dbReference type="SAM" id="MobiDB-lite"/>
    </source>
</evidence>
<evidence type="ECO:0000259" key="5">
    <source>
        <dbReference type="Pfam" id="PF25876"/>
    </source>
</evidence>
<feature type="domain" description="CusB-like beta-barrel" evidence="7">
    <location>
        <begin position="351"/>
        <end position="421"/>
    </location>
</feature>
<keyword evidence="4" id="KW-1133">Transmembrane helix</keyword>
<dbReference type="InterPro" id="IPR058792">
    <property type="entry name" value="Beta-barrel_RND_2"/>
</dbReference>
<accession>I3ZFH1</accession>
<keyword evidence="4" id="KW-0472">Membrane</keyword>
<dbReference type="OrthoDB" id="9810430at2"/>
<feature type="domain" description="Multidrug resistance protein MdtA-like alpha-helical hairpin" evidence="5">
    <location>
        <begin position="188"/>
        <end position="256"/>
    </location>
</feature>
<feature type="region of interest" description="Disordered" evidence="3">
    <location>
        <begin position="487"/>
        <end position="567"/>
    </location>
</feature>
<dbReference type="InterPro" id="IPR058624">
    <property type="entry name" value="MdtA-like_HH"/>
</dbReference>
<dbReference type="NCBIfam" id="TIGR01730">
    <property type="entry name" value="RND_mfp"/>
    <property type="match status" value="2"/>
</dbReference>
<dbReference type="STRING" id="926566.Terro_1687"/>
<feature type="domain" description="Multidrug resistance protein MdtA-like barrel-sandwich hybrid" evidence="6">
    <location>
        <begin position="143"/>
        <end position="291"/>
    </location>
</feature>
<keyword evidence="10" id="KW-1185">Reference proteome</keyword>
<dbReference type="Gene3D" id="2.40.420.20">
    <property type="match status" value="1"/>
</dbReference>
<dbReference type="Pfam" id="PF25917">
    <property type="entry name" value="BSH_RND"/>
    <property type="match status" value="1"/>
</dbReference>
<organism evidence="9 10">
    <name type="scientific">Terriglobus roseus (strain DSM 18391 / NRRL B-41598 / KBS 63)</name>
    <dbReference type="NCBI Taxonomy" id="926566"/>
    <lineage>
        <taxon>Bacteria</taxon>
        <taxon>Pseudomonadati</taxon>
        <taxon>Acidobacteriota</taxon>
        <taxon>Terriglobia</taxon>
        <taxon>Terriglobales</taxon>
        <taxon>Acidobacteriaceae</taxon>
        <taxon>Terriglobus</taxon>
    </lineage>
</organism>
<proteinExistence type="inferred from homology"/>
<evidence type="ECO:0000313" key="9">
    <source>
        <dbReference type="EMBL" id="AFL87989.1"/>
    </source>
</evidence>
<feature type="compositionally biased region" description="Basic and acidic residues" evidence="3">
    <location>
        <begin position="50"/>
        <end position="61"/>
    </location>
</feature>
<feature type="region of interest" description="Disordered" evidence="3">
    <location>
        <begin position="105"/>
        <end position="134"/>
    </location>
</feature>
<feature type="compositionally biased region" description="Gly residues" evidence="3">
    <location>
        <begin position="545"/>
        <end position="558"/>
    </location>
</feature>
<gene>
    <name evidence="9" type="ordered locus">Terro_1687</name>
</gene>
<dbReference type="eggNOG" id="COG0845">
    <property type="taxonomic scope" value="Bacteria"/>
</dbReference>
<feature type="domain" description="YknX-like C-terminal permuted SH3-like" evidence="8">
    <location>
        <begin position="429"/>
        <end position="495"/>
    </location>
</feature>
<dbReference type="Pfam" id="PF25876">
    <property type="entry name" value="HH_MFP_RND"/>
    <property type="match status" value="1"/>
</dbReference>
<evidence type="ECO:0000259" key="8">
    <source>
        <dbReference type="Pfam" id="PF25989"/>
    </source>
</evidence>
<evidence type="ECO:0000259" key="7">
    <source>
        <dbReference type="Pfam" id="PF25954"/>
    </source>
</evidence>
<dbReference type="AlphaFoldDB" id="I3ZFH1"/>
<dbReference type="Gene3D" id="2.40.50.100">
    <property type="match status" value="1"/>
</dbReference>
<reference evidence="9 10" key="1">
    <citation type="submission" date="2012-06" db="EMBL/GenBank/DDBJ databases">
        <title>Complete genome of Terriglobus roseus DSM 18391.</title>
        <authorList>
            <consortium name="US DOE Joint Genome Institute (JGI-PGF)"/>
            <person name="Lucas S."/>
            <person name="Copeland A."/>
            <person name="Lapidus A."/>
            <person name="Glavina del Rio T."/>
            <person name="Dalin E."/>
            <person name="Tice H."/>
            <person name="Bruce D."/>
            <person name="Goodwin L."/>
            <person name="Pitluck S."/>
            <person name="Peters L."/>
            <person name="Mikhailova N."/>
            <person name="Munk A.C.C."/>
            <person name="Kyrpides N."/>
            <person name="Mavromatis K."/>
            <person name="Ivanova N."/>
            <person name="Brettin T."/>
            <person name="Detter J.C."/>
            <person name="Han C."/>
            <person name="Larimer F."/>
            <person name="Land M."/>
            <person name="Hauser L."/>
            <person name="Markowitz V."/>
            <person name="Cheng J.-F."/>
            <person name="Hugenholtz P."/>
            <person name="Woyke T."/>
            <person name="Wu D."/>
            <person name="Brambilla E."/>
            <person name="Klenk H.-P."/>
            <person name="Eisen J.A."/>
        </authorList>
    </citation>
    <scope>NUCLEOTIDE SEQUENCE [LARGE SCALE GENOMIC DNA]</scope>
    <source>
        <strain evidence="10">DSM 18391 / NRRL B-41598 / KBS 63</strain>
    </source>
</reference>
<feature type="compositionally biased region" description="Basic and acidic residues" evidence="3">
    <location>
        <begin position="10"/>
        <end position="38"/>
    </location>
</feature>
<dbReference type="Gene3D" id="1.10.287.470">
    <property type="entry name" value="Helix hairpin bin"/>
    <property type="match status" value="1"/>
</dbReference>
<dbReference type="Gene3D" id="2.40.30.170">
    <property type="match status" value="1"/>
</dbReference>
<dbReference type="Pfam" id="PF25954">
    <property type="entry name" value="Beta-barrel_RND_2"/>
    <property type="match status" value="1"/>
</dbReference>
<dbReference type="InterPro" id="IPR058625">
    <property type="entry name" value="MdtA-like_BSH"/>
</dbReference>
<name>I3ZFH1_TERRK</name>
<evidence type="ECO:0000256" key="1">
    <source>
        <dbReference type="ARBA" id="ARBA00009477"/>
    </source>
</evidence>
<comment type="similarity">
    <text evidence="1">Belongs to the membrane fusion protein (MFP) (TC 8.A.1) family.</text>
</comment>
<dbReference type="InterPro" id="IPR006143">
    <property type="entry name" value="RND_pump_MFP"/>
</dbReference>